<dbReference type="Gene3D" id="3.40.50.1820">
    <property type="entry name" value="alpha/beta hydrolase"/>
    <property type="match status" value="1"/>
</dbReference>
<evidence type="ECO:0000313" key="3">
    <source>
        <dbReference type="EMBL" id="AEI44013.1"/>
    </source>
</evidence>
<organism evidence="3 4">
    <name type="scientific">Paenibacillus mucilaginosus (strain KNP414)</name>
    <dbReference type="NCBI Taxonomy" id="1036673"/>
    <lineage>
        <taxon>Bacteria</taxon>
        <taxon>Bacillati</taxon>
        <taxon>Bacillota</taxon>
        <taxon>Bacilli</taxon>
        <taxon>Bacillales</taxon>
        <taxon>Paenibacillaceae</taxon>
        <taxon>Paenibacillus</taxon>
    </lineage>
</organism>
<dbReference type="InterPro" id="IPR000639">
    <property type="entry name" value="Epox_hydrolase-like"/>
</dbReference>
<dbReference type="AlphaFoldDB" id="F8FIB0"/>
<evidence type="ECO:0000256" key="1">
    <source>
        <dbReference type="ARBA" id="ARBA00022801"/>
    </source>
</evidence>
<reference evidence="4" key="1">
    <citation type="submission" date="2011-06" db="EMBL/GenBank/DDBJ databases">
        <title>Complete genome sequence of Paenibacillus mucilaginosus KNP414.</title>
        <authorList>
            <person name="Wang J."/>
            <person name="Hu S."/>
            <person name="Hu X."/>
            <person name="Zhang B."/>
            <person name="Dong D."/>
            <person name="Zhang S."/>
            <person name="Zhao K."/>
            <person name="Wu D."/>
        </authorList>
    </citation>
    <scope>NUCLEOTIDE SEQUENCE [LARGE SCALE GENOMIC DNA]</scope>
    <source>
        <strain evidence="4">KNP414</strain>
    </source>
</reference>
<dbReference type="KEGG" id="pms:KNP414_05489"/>
<proteinExistence type="predicted"/>
<dbReference type="RefSeq" id="WP_013919166.1">
    <property type="nucleotide sequence ID" value="NC_015690.1"/>
</dbReference>
<name>F8FIB0_PAEMK</name>
<reference evidence="3 4" key="2">
    <citation type="journal article" date="2013" name="Genome Announc.">
        <title>Genome Sequence of Growth-Improving Paenibacillus mucilaginosus Strain KNP414.</title>
        <authorList>
            <person name="Lu J.J."/>
            <person name="Wang J.F."/>
            <person name="Hu X.F."/>
        </authorList>
    </citation>
    <scope>NUCLEOTIDE SEQUENCE [LARGE SCALE GENOMIC DNA]</scope>
    <source>
        <strain evidence="3 4">KNP414</strain>
    </source>
</reference>
<dbReference type="PATRIC" id="fig|1036673.3.peg.5092"/>
<keyword evidence="1" id="KW-0378">Hydrolase</keyword>
<dbReference type="PANTHER" id="PTHR43329">
    <property type="entry name" value="EPOXIDE HYDROLASE"/>
    <property type="match status" value="1"/>
</dbReference>
<dbReference type="EMBL" id="CP002869">
    <property type="protein sequence ID" value="AEI44013.1"/>
    <property type="molecule type" value="Genomic_DNA"/>
</dbReference>
<feature type="domain" description="AB hydrolase-1" evidence="2">
    <location>
        <begin position="34"/>
        <end position="279"/>
    </location>
</feature>
<evidence type="ECO:0000313" key="4">
    <source>
        <dbReference type="Proteomes" id="UP000006620"/>
    </source>
</evidence>
<dbReference type="InterPro" id="IPR000073">
    <property type="entry name" value="AB_hydrolase_1"/>
</dbReference>
<dbReference type="PRINTS" id="PR00412">
    <property type="entry name" value="EPOXHYDRLASE"/>
</dbReference>
<dbReference type="GO" id="GO:0016787">
    <property type="term" value="F:hydrolase activity"/>
    <property type="evidence" value="ECO:0007669"/>
    <property type="project" value="UniProtKB-KW"/>
</dbReference>
<gene>
    <name evidence="3" type="ordered locus">KNP414_05489</name>
</gene>
<dbReference type="HOGENOM" id="CLU_020336_7_3_9"/>
<dbReference type="InterPro" id="IPR029058">
    <property type="entry name" value="AB_hydrolase_fold"/>
</dbReference>
<dbReference type="SUPFAM" id="SSF53474">
    <property type="entry name" value="alpha/beta-Hydrolases"/>
    <property type="match status" value="1"/>
</dbReference>
<protein>
    <recommendedName>
        <fullName evidence="2">AB hydrolase-1 domain-containing protein</fullName>
    </recommendedName>
</protein>
<evidence type="ECO:0000259" key="2">
    <source>
        <dbReference type="Pfam" id="PF00561"/>
    </source>
</evidence>
<dbReference type="Proteomes" id="UP000006620">
    <property type="component" value="Chromosome"/>
</dbReference>
<dbReference type="Pfam" id="PF00561">
    <property type="entry name" value="Abhydrolase_1"/>
    <property type="match status" value="1"/>
</dbReference>
<sequence>MRIVEGLPEGLSERYVETNGIRLHVVTSGPEDGPLVVLLHGFPEFWYGWKRQIPFLAAQGYRVWVPDQRGYALSGKPEKIEAYAMNGLAADIAGLIDAAGGGPAYLAGHDFGAMVAWYTSALYPEKVRRTAIINVPHPEVMFHKVRTSVRQMVRSSYAAFFQLPWLPEITAEWGRWRTLTEVLRKSSREGTFTEDDLERYRQAWDQPRAYTSMLNWYRCFWRKKGRAPIRDIPVPVLILWGEQDQFLLPEMAGESLKYCTSGGRLERFPQATHWVQHEEAPEVNRLLHEWFGSE</sequence>
<accession>F8FIB0</accession>